<feature type="region of interest" description="Disordered" evidence="4">
    <location>
        <begin position="226"/>
        <end position="245"/>
    </location>
</feature>
<dbReference type="GO" id="GO:0008168">
    <property type="term" value="F:methyltransferase activity"/>
    <property type="evidence" value="ECO:0007669"/>
    <property type="project" value="UniProtKB-KW"/>
</dbReference>
<protein>
    <submittedName>
        <fullName evidence="6">Class I SAM-dependent methyltransferase</fullName>
    </submittedName>
</protein>
<dbReference type="CDD" id="cd02440">
    <property type="entry name" value="AdoMet_MTases"/>
    <property type="match status" value="1"/>
</dbReference>
<sequence length="263" mass="29146">MSSTNLLTDNPALYEARFPDEERLAGRWAEDCLRRHGAGARVLDLGCGTGRDAAHLHAAGRTVVGADLSEAMLDHARVHHPGPRYVRADLRGFDVAEPPFDAVVCLDSALLYCHTNDEVDGFLSSCRRCLAPGGLLVAEMRNGAFFLGRTELLDRPSVNGFSRQGTTYRSTTQLRVDRTAQLLRRTRVWTADDGSPPVEQHSAWRLFFPQELRHVLAAHGFETLALHDGPGPRTEPSWREGDLPHTTADADRLHLVARLTRAR</sequence>
<dbReference type="InterPro" id="IPR041698">
    <property type="entry name" value="Methyltransf_25"/>
</dbReference>
<dbReference type="EMBL" id="CP108313">
    <property type="protein sequence ID" value="WTW67304.1"/>
    <property type="molecule type" value="Genomic_DNA"/>
</dbReference>
<name>A0AAU2VIW8_9ACTN</name>
<dbReference type="AlphaFoldDB" id="A0AAU2VIW8"/>
<dbReference type="Gene3D" id="2.20.130.10">
    <property type="entry name" value="CAC2371-like domains"/>
    <property type="match status" value="1"/>
</dbReference>
<dbReference type="SUPFAM" id="SSF53335">
    <property type="entry name" value="S-adenosyl-L-methionine-dependent methyltransferases"/>
    <property type="match status" value="1"/>
</dbReference>
<reference evidence="6" key="1">
    <citation type="submission" date="2022-10" db="EMBL/GenBank/DDBJ databases">
        <title>The complete genomes of actinobacterial strains from the NBC collection.</title>
        <authorList>
            <person name="Joergensen T.S."/>
            <person name="Alvarez Arevalo M."/>
            <person name="Sterndorff E.B."/>
            <person name="Faurdal D."/>
            <person name="Vuksanovic O."/>
            <person name="Mourched A.-S."/>
            <person name="Charusanti P."/>
            <person name="Shaw S."/>
            <person name="Blin K."/>
            <person name="Weber T."/>
        </authorList>
    </citation>
    <scope>NUCLEOTIDE SEQUENCE</scope>
    <source>
        <strain evidence="6">NBC_00008</strain>
    </source>
</reference>
<dbReference type="PANTHER" id="PTHR43464:SF19">
    <property type="entry name" value="UBIQUINONE BIOSYNTHESIS O-METHYLTRANSFERASE, MITOCHONDRIAL"/>
    <property type="match status" value="1"/>
</dbReference>
<evidence type="ECO:0000259" key="5">
    <source>
        <dbReference type="Pfam" id="PF13649"/>
    </source>
</evidence>
<dbReference type="GO" id="GO:0032259">
    <property type="term" value="P:methylation"/>
    <property type="evidence" value="ECO:0007669"/>
    <property type="project" value="UniProtKB-KW"/>
</dbReference>
<proteinExistence type="predicted"/>
<feature type="domain" description="Methyltransferase" evidence="5">
    <location>
        <begin position="42"/>
        <end position="134"/>
    </location>
</feature>
<evidence type="ECO:0000256" key="2">
    <source>
        <dbReference type="ARBA" id="ARBA00022679"/>
    </source>
</evidence>
<dbReference type="InterPro" id="IPR029063">
    <property type="entry name" value="SAM-dependent_MTases_sf"/>
</dbReference>
<evidence type="ECO:0000256" key="4">
    <source>
        <dbReference type="SAM" id="MobiDB-lite"/>
    </source>
</evidence>
<evidence type="ECO:0000256" key="3">
    <source>
        <dbReference type="ARBA" id="ARBA00022691"/>
    </source>
</evidence>
<dbReference type="Pfam" id="PF13649">
    <property type="entry name" value="Methyltransf_25"/>
    <property type="match status" value="1"/>
</dbReference>
<accession>A0AAU2VIW8</accession>
<keyword evidence="1 6" id="KW-0489">Methyltransferase</keyword>
<keyword evidence="2" id="KW-0808">Transferase</keyword>
<evidence type="ECO:0000313" key="6">
    <source>
        <dbReference type="EMBL" id="WTW67304.1"/>
    </source>
</evidence>
<organism evidence="6">
    <name type="scientific">Streptomyces sp. NBC_00008</name>
    <dbReference type="NCBI Taxonomy" id="2903610"/>
    <lineage>
        <taxon>Bacteria</taxon>
        <taxon>Bacillati</taxon>
        <taxon>Actinomycetota</taxon>
        <taxon>Actinomycetes</taxon>
        <taxon>Kitasatosporales</taxon>
        <taxon>Streptomycetaceae</taxon>
        <taxon>Streptomyces</taxon>
    </lineage>
</organism>
<evidence type="ECO:0000256" key="1">
    <source>
        <dbReference type="ARBA" id="ARBA00022603"/>
    </source>
</evidence>
<dbReference type="PANTHER" id="PTHR43464">
    <property type="entry name" value="METHYLTRANSFERASE"/>
    <property type="match status" value="1"/>
</dbReference>
<feature type="compositionally biased region" description="Basic and acidic residues" evidence="4">
    <location>
        <begin position="236"/>
        <end position="245"/>
    </location>
</feature>
<dbReference type="Gene3D" id="3.40.50.150">
    <property type="entry name" value="Vaccinia Virus protein VP39"/>
    <property type="match status" value="1"/>
</dbReference>
<gene>
    <name evidence="6" type="ORF">OG398_02920</name>
</gene>
<keyword evidence="3" id="KW-0949">S-adenosyl-L-methionine</keyword>